<feature type="signal peptide" evidence="8">
    <location>
        <begin position="1"/>
        <end position="20"/>
    </location>
</feature>
<comment type="function">
    <text evidence="1">Lignin degradation and detoxification of lignin-derived products.</text>
</comment>
<dbReference type="Pfam" id="PF07732">
    <property type="entry name" value="Cu-oxidase_3"/>
    <property type="match status" value="1"/>
</dbReference>
<dbReference type="AlphaFoldDB" id="A0A8H2XXC7"/>
<proteinExistence type="inferred from homology"/>
<keyword evidence="4 8" id="KW-0732">Signal</keyword>
<dbReference type="GO" id="GO:0016491">
    <property type="term" value="F:oxidoreductase activity"/>
    <property type="evidence" value="ECO:0007669"/>
    <property type="project" value="TreeGrafter"/>
</dbReference>
<evidence type="ECO:0000256" key="6">
    <source>
        <dbReference type="ARBA" id="ARBA00023157"/>
    </source>
</evidence>
<evidence type="ECO:0000259" key="10">
    <source>
        <dbReference type="Pfam" id="PF07732"/>
    </source>
</evidence>
<evidence type="ECO:0000256" key="4">
    <source>
        <dbReference type="ARBA" id="ARBA00022729"/>
    </source>
</evidence>
<name>A0A8H2XXC7_9AGAM</name>
<keyword evidence="7" id="KW-0325">Glycoprotein</keyword>
<dbReference type="SUPFAM" id="SSF49503">
    <property type="entry name" value="Cupredoxins"/>
    <property type="match status" value="2"/>
</dbReference>
<evidence type="ECO:0000313" key="12">
    <source>
        <dbReference type="Proteomes" id="UP000663831"/>
    </source>
</evidence>
<comment type="caution">
    <text evidence="11">The sequence shown here is derived from an EMBL/GenBank/DDBJ whole genome shotgun (WGS) entry which is preliminary data.</text>
</comment>
<feature type="domain" description="Plastocyanin-like" evidence="10">
    <location>
        <begin position="30"/>
        <end position="149"/>
    </location>
</feature>
<dbReference type="PANTHER" id="PTHR11709:SF511">
    <property type="entry name" value="LACCASE"/>
    <property type="match status" value="1"/>
</dbReference>
<dbReference type="GO" id="GO:0005507">
    <property type="term" value="F:copper ion binding"/>
    <property type="evidence" value="ECO:0007669"/>
    <property type="project" value="InterPro"/>
</dbReference>
<evidence type="ECO:0000256" key="1">
    <source>
        <dbReference type="ARBA" id="ARBA00002075"/>
    </source>
</evidence>
<protein>
    <recommendedName>
        <fullName evidence="13">Laccase</fullName>
    </recommendedName>
</protein>
<dbReference type="InterPro" id="IPR001117">
    <property type="entry name" value="Cu-oxidase_2nd"/>
</dbReference>
<evidence type="ECO:0000256" key="3">
    <source>
        <dbReference type="ARBA" id="ARBA00011738"/>
    </source>
</evidence>
<organism evidence="11 12">
    <name type="scientific">Rhizoctonia solani</name>
    <dbReference type="NCBI Taxonomy" id="456999"/>
    <lineage>
        <taxon>Eukaryota</taxon>
        <taxon>Fungi</taxon>
        <taxon>Dikarya</taxon>
        <taxon>Basidiomycota</taxon>
        <taxon>Agaricomycotina</taxon>
        <taxon>Agaricomycetes</taxon>
        <taxon>Cantharellales</taxon>
        <taxon>Ceratobasidiaceae</taxon>
        <taxon>Rhizoctonia</taxon>
    </lineage>
</organism>
<dbReference type="Gene3D" id="2.60.40.420">
    <property type="entry name" value="Cupredoxins - blue copper proteins"/>
    <property type="match status" value="2"/>
</dbReference>
<dbReference type="Pfam" id="PF00394">
    <property type="entry name" value="Cu-oxidase"/>
    <property type="match status" value="1"/>
</dbReference>
<evidence type="ECO:0000256" key="5">
    <source>
        <dbReference type="ARBA" id="ARBA00023008"/>
    </source>
</evidence>
<dbReference type="PANTHER" id="PTHR11709">
    <property type="entry name" value="MULTI-COPPER OXIDASE"/>
    <property type="match status" value="1"/>
</dbReference>
<keyword evidence="6" id="KW-1015">Disulfide bond</keyword>
<evidence type="ECO:0000256" key="8">
    <source>
        <dbReference type="SAM" id="SignalP"/>
    </source>
</evidence>
<reference evidence="11" key="1">
    <citation type="submission" date="2021-01" db="EMBL/GenBank/DDBJ databases">
        <authorList>
            <person name="Kaushik A."/>
        </authorList>
    </citation>
    <scope>NUCLEOTIDE SEQUENCE</scope>
    <source>
        <strain evidence="11">AG3-1AP</strain>
    </source>
</reference>
<dbReference type="InterPro" id="IPR008972">
    <property type="entry name" value="Cupredoxin"/>
</dbReference>
<keyword evidence="5" id="KW-0186">Copper</keyword>
<feature type="domain" description="Plastocyanin-like" evidence="9">
    <location>
        <begin position="162"/>
        <end position="272"/>
    </location>
</feature>
<dbReference type="EMBL" id="CAJMWV010001322">
    <property type="protein sequence ID" value="CAE6434057.1"/>
    <property type="molecule type" value="Genomic_DNA"/>
</dbReference>
<evidence type="ECO:0000313" key="11">
    <source>
        <dbReference type="EMBL" id="CAE6434057.1"/>
    </source>
</evidence>
<accession>A0A8H2XXC7</accession>
<dbReference type="InterPro" id="IPR011707">
    <property type="entry name" value="Cu-oxidase-like_N"/>
</dbReference>
<evidence type="ECO:0000256" key="7">
    <source>
        <dbReference type="ARBA" id="ARBA00023180"/>
    </source>
</evidence>
<feature type="chain" id="PRO_5034149057" description="Laccase" evidence="8">
    <location>
        <begin position="21"/>
        <end position="272"/>
    </location>
</feature>
<feature type="non-terminal residue" evidence="11">
    <location>
        <position position="1"/>
    </location>
</feature>
<sequence length="272" mass="29948">MHSRIALLSLLAAVSQPAFAAVRNYGLVIKNVKVAPDGFERSIVSVNGQLPGTLITANKGDTLHINVTNQLTDPTMRRATTIHWHGLFQATTADEDGPAFVTQCPIAQNLSYTYEIPLHDQTGTMWYHAHLASQYVDGLRGPLVIYDPNDPHKALYDVDDKDTVVMLEDWYHTPAPVLEHQMFSVDNTALLSPVPDSGLINGKGRYVGGPQVPRSVINVTRGKRYRLRVINASAIGSFTFSIEGHRLTVIEADGIPHEPLVVDSFQIYAGQR</sequence>
<evidence type="ECO:0000259" key="9">
    <source>
        <dbReference type="Pfam" id="PF00394"/>
    </source>
</evidence>
<evidence type="ECO:0000256" key="2">
    <source>
        <dbReference type="ARBA" id="ARBA00010609"/>
    </source>
</evidence>
<dbReference type="FunFam" id="2.60.40.420:FF:000045">
    <property type="entry name" value="Laccase 2"/>
    <property type="match status" value="1"/>
</dbReference>
<dbReference type="Proteomes" id="UP000663831">
    <property type="component" value="Unassembled WGS sequence"/>
</dbReference>
<comment type="similarity">
    <text evidence="2">Belongs to the multicopper oxidase family.</text>
</comment>
<evidence type="ECO:0008006" key="13">
    <source>
        <dbReference type="Google" id="ProtNLM"/>
    </source>
</evidence>
<comment type="subunit">
    <text evidence="3">Homodimer.</text>
</comment>
<gene>
    <name evidence="11" type="ORF">RDB_LOCUS46412</name>
</gene>
<dbReference type="InterPro" id="IPR045087">
    <property type="entry name" value="Cu-oxidase_fam"/>
</dbReference>